<comment type="caution">
    <text evidence="2">The sequence shown here is derived from an EMBL/GenBank/DDBJ whole genome shotgun (WGS) entry which is preliminary data.</text>
</comment>
<protein>
    <submittedName>
        <fullName evidence="2">Uncharacterized protein</fullName>
    </submittedName>
</protein>
<reference evidence="2" key="1">
    <citation type="submission" date="2020-03" db="EMBL/GenBank/DDBJ databases">
        <authorList>
            <person name="Weist P."/>
        </authorList>
    </citation>
    <scope>NUCLEOTIDE SEQUENCE</scope>
</reference>
<name>A0A9N7UDC0_PLEPL</name>
<keyword evidence="3" id="KW-1185">Reference proteome</keyword>
<feature type="region of interest" description="Disordered" evidence="1">
    <location>
        <begin position="98"/>
        <end position="140"/>
    </location>
</feature>
<accession>A0A9N7UDC0</accession>
<organism evidence="2 3">
    <name type="scientific">Pleuronectes platessa</name>
    <name type="common">European plaice</name>
    <dbReference type="NCBI Taxonomy" id="8262"/>
    <lineage>
        <taxon>Eukaryota</taxon>
        <taxon>Metazoa</taxon>
        <taxon>Chordata</taxon>
        <taxon>Craniata</taxon>
        <taxon>Vertebrata</taxon>
        <taxon>Euteleostomi</taxon>
        <taxon>Actinopterygii</taxon>
        <taxon>Neopterygii</taxon>
        <taxon>Teleostei</taxon>
        <taxon>Neoteleostei</taxon>
        <taxon>Acanthomorphata</taxon>
        <taxon>Carangaria</taxon>
        <taxon>Pleuronectiformes</taxon>
        <taxon>Pleuronectoidei</taxon>
        <taxon>Pleuronectidae</taxon>
        <taxon>Pleuronectes</taxon>
    </lineage>
</organism>
<sequence>MLLTECIFVSSSGLEAGCWRAVCWTLSASHHSCRPDEALSSLCALAYLAGQLDELLFSWPLQSGEQDVGQGPGPLVLAVIPLPRLPTETLIKHDCSDATARGGRRRRAPSHAIQGPEGGGGAGIERKVENKGRCRGGMESERWKWKGGVMGTSAKWSPSGSTSIEYHSTWTTSDTADAFRPWQPQTTWDAI</sequence>
<evidence type="ECO:0000256" key="1">
    <source>
        <dbReference type="SAM" id="MobiDB-lite"/>
    </source>
</evidence>
<evidence type="ECO:0000313" key="3">
    <source>
        <dbReference type="Proteomes" id="UP001153269"/>
    </source>
</evidence>
<gene>
    <name evidence="2" type="ORF">PLEPLA_LOCUS15932</name>
</gene>
<dbReference type="AlphaFoldDB" id="A0A9N7UDC0"/>
<feature type="compositionally biased region" description="Basic and acidic residues" evidence="1">
    <location>
        <begin position="124"/>
        <end position="140"/>
    </location>
</feature>
<proteinExistence type="predicted"/>
<evidence type="ECO:0000313" key="2">
    <source>
        <dbReference type="EMBL" id="CAB1427978.1"/>
    </source>
</evidence>
<dbReference type="Proteomes" id="UP001153269">
    <property type="component" value="Unassembled WGS sequence"/>
</dbReference>
<dbReference type="EMBL" id="CADEAL010001010">
    <property type="protein sequence ID" value="CAB1427978.1"/>
    <property type="molecule type" value="Genomic_DNA"/>
</dbReference>